<dbReference type="SUPFAM" id="SSF52540">
    <property type="entry name" value="P-loop containing nucleoside triphosphate hydrolases"/>
    <property type="match status" value="1"/>
</dbReference>
<keyword evidence="2" id="KW-1133">Transmembrane helix</keyword>
<accession>A0A7T2QL26</accession>
<evidence type="ECO:0000256" key="2">
    <source>
        <dbReference type="SAM" id="Phobius"/>
    </source>
</evidence>
<evidence type="ECO:0000259" key="3">
    <source>
        <dbReference type="Pfam" id="PF07693"/>
    </source>
</evidence>
<feature type="transmembrane region" description="Helical" evidence="2">
    <location>
        <begin position="21"/>
        <end position="42"/>
    </location>
</feature>
<keyword evidence="5" id="KW-1185">Reference proteome</keyword>
<organism evidence="4 5">
    <name type="scientific">Bacillus tropicus</name>
    <dbReference type="NCBI Taxonomy" id="2026188"/>
    <lineage>
        <taxon>Bacteria</taxon>
        <taxon>Bacillati</taxon>
        <taxon>Bacillota</taxon>
        <taxon>Bacilli</taxon>
        <taxon>Bacillales</taxon>
        <taxon>Bacillaceae</taxon>
        <taxon>Bacillus</taxon>
        <taxon>Bacillus cereus group</taxon>
    </lineage>
</organism>
<protein>
    <submittedName>
        <fullName evidence="4">NTPase KAP</fullName>
    </submittedName>
</protein>
<feature type="domain" description="KAP NTPase" evidence="3">
    <location>
        <begin position="188"/>
        <end position="466"/>
    </location>
</feature>
<dbReference type="EMBL" id="CP065740">
    <property type="protein sequence ID" value="QPR80664.1"/>
    <property type="molecule type" value="Genomic_DNA"/>
</dbReference>
<dbReference type="Gene3D" id="3.40.50.300">
    <property type="entry name" value="P-loop containing nucleotide triphosphate hydrolases"/>
    <property type="match status" value="1"/>
</dbReference>
<dbReference type="PANTHER" id="PTHR22674:SF6">
    <property type="entry name" value="NTPASE KAP FAMILY P-LOOP DOMAIN-CONTAINING PROTEIN 1"/>
    <property type="match status" value="1"/>
</dbReference>
<sequence>MSELVTFMKKIMTILSEKQKAVEELLMILLFTSIIFSIEGFLDGKLISRSNQLNMIIEHAKKYWIVLPILIVFIVIFIYMIIKNKYLKRIINYPAFTFKFDRWIISIILSIVLYWSSVHIGLLQGSLIVPTKILDGALLAFYLLVFILRKKKLSLECNKKEENEEELDEQSYSSDIAIKKSKDDKLNRTEFAKRLVASVNSWKEEESIVIGLYGEWGTGKTSVLNLMQEGFNKKQNTIIVPFNPWYFKDEEQLILQFFNKLVTEIEKNFSGEKSKLISNIKSYSQKITSVTLRMGVVNFSFKDFLGNKEENNDIFSLKKNIEEQLERENKRIIVLIDDIDRLDDEEIHSVFKLVKAIADFHYTTYILAFDEEIVTQVLSTQYSGKQSSNMGQSFLEKIIQVPLYLPPVDQIDIQNILFEEIQKVLEKNQIFLPDDERTRFEVIWESSIGSFPLNVRAVKRYQNSIVFSLPLVKGEVNIVDFLCIEGMRVFLPDIYKFIYKHGDAFLTAGESKTEGFPEEYSPILEIVFKDFTTQEKKSIESLIYELFPRSKYLFTGEINNKRLIDKKWALEKKICSTDYFNKYFVYSVRDGQISDKKFNNLLYELKNVDSKSVVNKAQGIISIRNYSNFIRKVQMILDELEPKQAENLIKCLVELEESIPAGGNGYMSNQLQTALLISRLLKLQPEDRREDVIKIAIQSISSLLFSVEILKYLEQSSKSEPILKLNEMERVAFSVIERIKQEINIENFLDKYGVHSSTILLILCKFGNNNHKNELAINLAKWVKEQDGVEKLLIGFAQKSYNPKSDKYHFSKFDVGSYLKLEEVVGKEGIDSIVDIIENKYLKEFLYHPEHVGTTDFERVAFAFWDEYHSMLEARNQRI</sequence>
<evidence type="ECO:0000313" key="5">
    <source>
        <dbReference type="Proteomes" id="UP000594791"/>
    </source>
</evidence>
<dbReference type="PANTHER" id="PTHR22674">
    <property type="entry name" value="NTPASE, KAP FAMILY P-LOOP DOMAIN-CONTAINING 1"/>
    <property type="match status" value="1"/>
</dbReference>
<feature type="transmembrane region" description="Helical" evidence="2">
    <location>
        <begin position="103"/>
        <end position="122"/>
    </location>
</feature>
<dbReference type="InterPro" id="IPR027417">
    <property type="entry name" value="P-loop_NTPase"/>
</dbReference>
<dbReference type="InterPro" id="IPR052754">
    <property type="entry name" value="NTPase_KAP_P-loop"/>
</dbReference>
<dbReference type="Proteomes" id="UP000594791">
    <property type="component" value="Plasmid unnamed"/>
</dbReference>
<name>A0A7T2QL26_9BACI</name>
<keyword evidence="2" id="KW-0812">Transmembrane</keyword>
<feature type="coiled-coil region" evidence="1">
    <location>
        <begin position="307"/>
        <end position="345"/>
    </location>
</feature>
<evidence type="ECO:0000256" key="1">
    <source>
        <dbReference type="SAM" id="Coils"/>
    </source>
</evidence>
<keyword evidence="1" id="KW-0175">Coiled coil</keyword>
<dbReference type="RefSeq" id="WP_042514429.1">
    <property type="nucleotide sequence ID" value="NZ_CP065740.1"/>
</dbReference>
<reference evidence="4 5" key="1">
    <citation type="submission" date="2020-12" db="EMBL/GenBank/DDBJ databases">
        <title>FDA dAtabase for Regulatory Grade micrObial Sequences (FDA-ARGOS): Supporting development and validation of Infectious Disease Dx tests.</title>
        <authorList>
            <person name="Nelson B."/>
            <person name="Plummer A."/>
            <person name="Tallon L."/>
            <person name="Sadzewicz L."/>
            <person name="Zhao X."/>
            <person name="Boylan J."/>
            <person name="Ott S."/>
            <person name="Bowen H."/>
            <person name="Vavikolanu K."/>
            <person name="Mehta A."/>
            <person name="Aluvathingal J."/>
            <person name="Nadendla S."/>
            <person name="Myers T."/>
            <person name="Yan Y."/>
            <person name="Sichtig H."/>
        </authorList>
    </citation>
    <scope>NUCLEOTIDE SEQUENCE [LARGE SCALE GENOMIC DNA]</scope>
    <source>
        <strain evidence="4 5">FDAARGOS_920</strain>
        <plasmid evidence="4 5">unnamed</plasmid>
    </source>
</reference>
<gene>
    <name evidence="4" type="ORF">I6G77_28045</name>
</gene>
<dbReference type="InterPro" id="IPR011646">
    <property type="entry name" value="KAP_P-loop"/>
</dbReference>
<proteinExistence type="predicted"/>
<keyword evidence="4" id="KW-0614">Plasmid</keyword>
<geneLocation type="plasmid" evidence="4 5">
    <name>unnamed</name>
</geneLocation>
<keyword evidence="2" id="KW-0472">Membrane</keyword>
<feature type="transmembrane region" description="Helical" evidence="2">
    <location>
        <begin position="62"/>
        <end position="82"/>
    </location>
</feature>
<dbReference type="Pfam" id="PF07693">
    <property type="entry name" value="KAP_NTPase"/>
    <property type="match status" value="1"/>
</dbReference>
<evidence type="ECO:0000313" key="4">
    <source>
        <dbReference type="EMBL" id="QPR80664.1"/>
    </source>
</evidence>